<sequence>MKKLSELVEKVKSLPKMRVAVAAGEDPHTIEAVARGVTEQMIDATLTGHETHIKEVASEYKIDPAIFKIIDTTDEKAAAQKPVELVNTRKADFLMKGLMDSAVYMRAILDKEKGLLPAGKLLSHVTVLEVPSYHKLLITTDVAVLIAPDLKQKIAMIGYAVDIAHRLGIERPKVAILAAVEKVNPKMDATIEAAILTQMNRRGQIKGCIVDGPLAMDLAVSEESKHIKGVESEVAGDADVLIFPDIEAGNIFYKAVAHLAGAHLAAIVTGAKVPCVLTSRGDDEDSKFYSLALAALMARKGE</sequence>
<evidence type="ECO:0000256" key="2">
    <source>
        <dbReference type="ARBA" id="ARBA00022679"/>
    </source>
</evidence>
<dbReference type="Gene3D" id="3.40.718.10">
    <property type="entry name" value="Isopropylmalate Dehydrogenase"/>
    <property type="match status" value="1"/>
</dbReference>
<proteinExistence type="inferred from homology"/>
<dbReference type="InterPro" id="IPR002505">
    <property type="entry name" value="PTA_PTB"/>
</dbReference>
<dbReference type="PIRSF" id="PIRSF000428">
    <property type="entry name" value="P_Ac_trans"/>
    <property type="match status" value="1"/>
</dbReference>
<name>A0A532VB71_UNCT6</name>
<comment type="similarity">
    <text evidence="1">Belongs to the phosphate acetyltransferase and butyryltransferase family.</text>
</comment>
<evidence type="ECO:0000259" key="4">
    <source>
        <dbReference type="Pfam" id="PF01515"/>
    </source>
</evidence>
<dbReference type="Pfam" id="PF01515">
    <property type="entry name" value="PTA_PTB"/>
    <property type="match status" value="2"/>
</dbReference>
<dbReference type="EMBL" id="NJBO01000001">
    <property type="protein sequence ID" value="TKJ44453.1"/>
    <property type="molecule type" value="Genomic_DNA"/>
</dbReference>
<protein>
    <submittedName>
        <fullName evidence="5">Phosphate butyryltransferase</fullName>
    </submittedName>
</protein>
<keyword evidence="3" id="KW-0012">Acyltransferase</keyword>
<gene>
    <name evidence="5" type="ORF">CEE36_00450</name>
</gene>
<dbReference type="GO" id="GO:0016746">
    <property type="term" value="F:acyltransferase activity"/>
    <property type="evidence" value="ECO:0007669"/>
    <property type="project" value="UniProtKB-KW"/>
</dbReference>
<feature type="domain" description="Phosphate acetyl/butaryl transferase" evidence="4">
    <location>
        <begin position="83"/>
        <end position="295"/>
    </location>
</feature>
<dbReference type="PANTHER" id="PTHR43356">
    <property type="entry name" value="PHOSPHATE ACETYLTRANSFERASE"/>
    <property type="match status" value="1"/>
</dbReference>
<reference evidence="5 6" key="1">
    <citation type="submission" date="2017-06" db="EMBL/GenBank/DDBJ databases">
        <title>Novel microbial phyla capable of carbon fixation and sulfur reduction in deep-sea sediments.</title>
        <authorList>
            <person name="Huang J."/>
            <person name="Baker B."/>
            <person name="Wang Y."/>
        </authorList>
    </citation>
    <scope>NUCLEOTIDE SEQUENCE [LARGE SCALE GENOMIC DNA]</scope>
    <source>
        <strain evidence="5">B3_TA06</strain>
    </source>
</reference>
<dbReference type="AlphaFoldDB" id="A0A532VB71"/>
<evidence type="ECO:0000256" key="1">
    <source>
        <dbReference type="ARBA" id="ARBA00005656"/>
    </source>
</evidence>
<dbReference type="SUPFAM" id="SSF53659">
    <property type="entry name" value="Isocitrate/Isopropylmalate dehydrogenase-like"/>
    <property type="match status" value="1"/>
</dbReference>
<dbReference type="Proteomes" id="UP000317778">
    <property type="component" value="Unassembled WGS sequence"/>
</dbReference>
<evidence type="ECO:0000256" key="3">
    <source>
        <dbReference type="ARBA" id="ARBA00023315"/>
    </source>
</evidence>
<dbReference type="NCBIfam" id="NF006045">
    <property type="entry name" value="PRK08190.1"/>
    <property type="match status" value="1"/>
</dbReference>
<organism evidence="5 6">
    <name type="scientific">candidate division TA06 bacterium B3_TA06</name>
    <dbReference type="NCBI Taxonomy" id="2012487"/>
    <lineage>
        <taxon>Bacteria</taxon>
        <taxon>Bacteria division TA06</taxon>
    </lineage>
</organism>
<dbReference type="InterPro" id="IPR012147">
    <property type="entry name" value="P_Ac_Bu_trans"/>
</dbReference>
<dbReference type="PANTHER" id="PTHR43356:SF2">
    <property type="entry name" value="PHOSPHATE ACETYLTRANSFERASE"/>
    <property type="match status" value="1"/>
</dbReference>
<dbReference type="InterPro" id="IPR050500">
    <property type="entry name" value="Phos_Acetyltrans/Butyryltrans"/>
</dbReference>
<keyword evidence="2 5" id="KW-0808">Transferase</keyword>
<comment type="caution">
    <text evidence="5">The sequence shown here is derived from an EMBL/GenBank/DDBJ whole genome shotgun (WGS) entry which is preliminary data.</text>
</comment>
<feature type="domain" description="Phosphate acetyl/butaryl transferase" evidence="4">
    <location>
        <begin position="6"/>
        <end position="77"/>
    </location>
</feature>
<evidence type="ECO:0000313" key="5">
    <source>
        <dbReference type="EMBL" id="TKJ44453.1"/>
    </source>
</evidence>
<accession>A0A532VB71</accession>
<evidence type="ECO:0000313" key="6">
    <source>
        <dbReference type="Proteomes" id="UP000317778"/>
    </source>
</evidence>